<accession>Q73233</accession>
<organismHost>
    <name type="scientific">Homo sapiens</name>
    <name type="common">Human</name>
    <dbReference type="NCBI Taxonomy" id="9606"/>
</organismHost>
<name>Q73233_HV1</name>
<protein>
    <submittedName>
        <fullName evidence="2">Envelope glycoprotein</fullName>
    </submittedName>
</protein>
<gene>
    <name evidence="2" type="primary">env</name>
</gene>
<feature type="non-terminal residue" evidence="2">
    <location>
        <position position="1"/>
    </location>
</feature>
<feature type="region of interest" description="Disordered" evidence="1">
    <location>
        <begin position="1"/>
        <end position="31"/>
    </location>
</feature>
<keyword evidence="2" id="KW-0946">Virion</keyword>
<feature type="compositionally biased region" description="Polar residues" evidence="1">
    <location>
        <begin position="13"/>
        <end position="31"/>
    </location>
</feature>
<sequence>GSLAEEDVVIRSENITDNENHNSTAERTYRN</sequence>
<evidence type="ECO:0000313" key="2">
    <source>
        <dbReference type="EMBL" id="AAB70903.1"/>
    </source>
</evidence>
<keyword evidence="2" id="KW-0261">Viral envelope protein</keyword>
<reference evidence="2" key="1">
    <citation type="submission" date="1995-09" db="EMBL/GenBank/DDBJ databases">
        <authorList>
            <person name="McDonald D."/>
        </authorList>
    </citation>
    <scope>NUCLEOTIDE SEQUENCE</scope>
</reference>
<evidence type="ECO:0000256" key="1">
    <source>
        <dbReference type="SAM" id="MobiDB-lite"/>
    </source>
</evidence>
<reference evidence="2" key="2">
    <citation type="journal article" date="1996" name="Science">
        <title>Adaptive evolution of human immunodeficiency virus-type 1 during the natural course of infection.</title>
        <authorList>
            <person name="Wolinsky S.M."/>
            <person name="Korber B.T."/>
            <person name="Neumann A.U."/>
            <person name="Daniels M."/>
            <person name="Kunstman K.J."/>
            <person name="Whetsell A.J."/>
            <person name="Furtado M.R."/>
            <person name="Cao Y."/>
            <person name="Ho D.D."/>
            <person name="Safrit J.T."/>
        </authorList>
    </citation>
    <scope>NUCLEOTIDE SEQUENCE</scope>
</reference>
<organism evidence="2">
    <name type="scientific">Human immunodeficiency virus type 1</name>
    <name type="common">HIV-1</name>
    <dbReference type="NCBI Taxonomy" id="11676"/>
    <lineage>
        <taxon>Viruses</taxon>
        <taxon>Riboviria</taxon>
        <taxon>Pararnavirae</taxon>
        <taxon>Artverviricota</taxon>
        <taxon>Revtraviricetes</taxon>
        <taxon>Ortervirales</taxon>
        <taxon>Retroviridae</taxon>
        <taxon>Orthoretrovirinae</taxon>
        <taxon>Lentivirus</taxon>
        <taxon>Lentivirus humimdef1</taxon>
    </lineage>
</organism>
<dbReference type="GO" id="GO:0019031">
    <property type="term" value="C:viral envelope"/>
    <property type="evidence" value="ECO:0007669"/>
    <property type="project" value="UniProtKB-KW"/>
</dbReference>
<proteinExistence type="predicted"/>
<dbReference type="EMBL" id="U36131">
    <property type="protein sequence ID" value="AAB70903.1"/>
    <property type="molecule type" value="Genomic_DNA"/>
</dbReference>